<proteinExistence type="predicted"/>
<feature type="domain" description="Piezo TM1-24" evidence="2">
    <location>
        <begin position="26"/>
        <end position="509"/>
    </location>
</feature>
<gene>
    <name evidence="3" type="ORF">ANCCAN_09108</name>
</gene>
<feature type="transmembrane region" description="Helical" evidence="1">
    <location>
        <begin position="387"/>
        <end position="406"/>
    </location>
</feature>
<dbReference type="InterPro" id="IPR056769">
    <property type="entry name" value="Piezo_TM1-24"/>
</dbReference>
<dbReference type="OrthoDB" id="303066at2759"/>
<keyword evidence="1" id="KW-1133">Transmembrane helix</keyword>
<evidence type="ECO:0000313" key="3">
    <source>
        <dbReference type="EMBL" id="RCN44912.1"/>
    </source>
</evidence>
<dbReference type="Proteomes" id="UP000252519">
    <property type="component" value="Unassembled WGS sequence"/>
</dbReference>
<dbReference type="AlphaFoldDB" id="A0A368GKK6"/>
<feature type="transmembrane region" description="Helical" evidence="1">
    <location>
        <begin position="296"/>
        <end position="316"/>
    </location>
</feature>
<feature type="transmembrane region" description="Helical" evidence="1">
    <location>
        <begin position="184"/>
        <end position="202"/>
    </location>
</feature>
<keyword evidence="1" id="KW-0812">Transmembrane</keyword>
<keyword evidence="4" id="KW-1185">Reference proteome</keyword>
<comment type="caution">
    <text evidence="3">The sequence shown here is derived from an EMBL/GenBank/DDBJ whole genome shotgun (WGS) entry which is preliminary data.</text>
</comment>
<feature type="transmembrane region" description="Helical" evidence="1">
    <location>
        <begin position="412"/>
        <end position="432"/>
    </location>
</feature>
<dbReference type="STRING" id="29170.A0A368GKK6"/>
<dbReference type="EMBL" id="JOJR01000117">
    <property type="protein sequence ID" value="RCN44912.1"/>
    <property type="molecule type" value="Genomic_DNA"/>
</dbReference>
<dbReference type="Pfam" id="PF24871">
    <property type="entry name" value="Piezo_TM1-24"/>
    <property type="match status" value="1"/>
</dbReference>
<reference evidence="3 4" key="1">
    <citation type="submission" date="2014-10" db="EMBL/GenBank/DDBJ databases">
        <title>Draft genome of the hookworm Ancylostoma caninum.</title>
        <authorList>
            <person name="Mitreva M."/>
        </authorList>
    </citation>
    <scope>NUCLEOTIDE SEQUENCE [LARGE SCALE GENOMIC DNA]</scope>
    <source>
        <strain evidence="3 4">Baltimore</strain>
    </source>
</reference>
<dbReference type="PANTHER" id="PTHR47049:SF2">
    <property type="entry name" value="PIEZO-TYPE MECHANOSENSITIVE ION CHANNEL HOMOLOG"/>
    <property type="match status" value="1"/>
</dbReference>
<dbReference type="GO" id="GO:0008381">
    <property type="term" value="F:mechanosensitive monoatomic ion channel activity"/>
    <property type="evidence" value="ECO:0007669"/>
    <property type="project" value="InterPro"/>
</dbReference>
<feature type="transmembrane region" description="Helical" evidence="1">
    <location>
        <begin position="59"/>
        <end position="81"/>
    </location>
</feature>
<name>A0A368GKK6_ANCCA</name>
<accession>A0A368GKK6</accession>
<feature type="transmembrane region" description="Helical" evidence="1">
    <location>
        <begin position="208"/>
        <end position="225"/>
    </location>
</feature>
<feature type="transmembrane region" description="Helical" evidence="1">
    <location>
        <begin position="439"/>
        <end position="458"/>
    </location>
</feature>
<feature type="transmembrane region" description="Helical" evidence="1">
    <location>
        <begin position="237"/>
        <end position="255"/>
    </location>
</feature>
<organism evidence="3 4">
    <name type="scientific">Ancylostoma caninum</name>
    <name type="common">Dog hookworm</name>
    <dbReference type="NCBI Taxonomy" id="29170"/>
    <lineage>
        <taxon>Eukaryota</taxon>
        <taxon>Metazoa</taxon>
        <taxon>Ecdysozoa</taxon>
        <taxon>Nematoda</taxon>
        <taxon>Chromadorea</taxon>
        <taxon>Rhabditida</taxon>
        <taxon>Rhabditina</taxon>
        <taxon>Rhabditomorpha</taxon>
        <taxon>Strongyloidea</taxon>
        <taxon>Ancylostomatidae</taxon>
        <taxon>Ancylostomatinae</taxon>
        <taxon>Ancylostoma</taxon>
    </lineage>
</organism>
<dbReference type="GO" id="GO:0016020">
    <property type="term" value="C:membrane"/>
    <property type="evidence" value="ECO:0007669"/>
    <property type="project" value="InterPro"/>
</dbReference>
<keyword evidence="1" id="KW-0472">Membrane</keyword>
<dbReference type="PANTHER" id="PTHR47049">
    <property type="entry name" value="PIEZO-TYPE MECHANOSENSITIVE ION CHANNEL HOMOLOG"/>
    <property type="match status" value="1"/>
</dbReference>
<evidence type="ECO:0000313" key="4">
    <source>
        <dbReference type="Proteomes" id="UP000252519"/>
    </source>
</evidence>
<evidence type="ECO:0000259" key="2">
    <source>
        <dbReference type="Pfam" id="PF24871"/>
    </source>
</evidence>
<protein>
    <recommendedName>
        <fullName evidence="2">Piezo TM1-24 domain-containing protein</fullName>
    </recommendedName>
</protein>
<feature type="transmembrane region" description="Helical" evidence="1">
    <location>
        <begin position="478"/>
        <end position="499"/>
    </location>
</feature>
<sequence length="531" mass="59542">MVAPFLKYLFYRGILPLSLLFAAFLRPCFMSIGYVIFALLSPVLPSIHAALPLPGSIRLYSWMCLLYCFLTTVAMSAYQIYEAVGGRTEKEYIQHCNDSDLRWMRYSGLIRFHGGAGFESTKAILPEIVAFLASLSSAIVVAVMSHRREELDVVGPVRPVRMENNGTPTKGFGTRSIMVALKRFSNFAIIVLAAVVGCVQPSLLNSIYFLSFLFVASWWALYKPLRHGVYNRIKKFLLFFAALHILTIYVYQIPIVQQSLPGETIIARIVGLSPIVLTDCKSWYTFWLNTNLQLPAILNPGILLIFYHLLVVQLLWTYKGSRNYVDDNDSGSSVHEELLTPQEGEEVENGQSIPLKKVTSQVVDRHKIGQIFGGPGQNQTANVASKGMVAIISFALYHAYTFALLSMMVWALLYHSIFGLILLVLSCTLWMFKDSRGASFAVAPTITVYIEFLLLAQYACSMHVNPQELRMPDWLKMVGFVIASDMWAAFVTLTVKVGVRHAFFCLLAMDFCNDFSSASPGVMFANTLFYN</sequence>
<dbReference type="InterPro" id="IPR027272">
    <property type="entry name" value="Piezo"/>
</dbReference>
<evidence type="ECO:0000256" key="1">
    <source>
        <dbReference type="SAM" id="Phobius"/>
    </source>
</evidence>